<dbReference type="PANTHER" id="PTHR32322:SF2">
    <property type="entry name" value="EAMA DOMAIN-CONTAINING PROTEIN"/>
    <property type="match status" value="1"/>
</dbReference>
<evidence type="ECO:0000256" key="3">
    <source>
        <dbReference type="ARBA" id="ARBA00022692"/>
    </source>
</evidence>
<feature type="domain" description="EamA" evidence="7">
    <location>
        <begin position="6"/>
        <end position="135"/>
    </location>
</feature>
<dbReference type="Gene3D" id="1.10.3730.20">
    <property type="match status" value="1"/>
</dbReference>
<dbReference type="GO" id="GO:0016020">
    <property type="term" value="C:membrane"/>
    <property type="evidence" value="ECO:0007669"/>
    <property type="project" value="UniProtKB-SubCell"/>
</dbReference>
<feature type="transmembrane region" description="Helical" evidence="6">
    <location>
        <begin position="265"/>
        <end position="282"/>
    </location>
</feature>
<accession>A0A2X0IHM0</accession>
<feature type="transmembrane region" description="Helical" evidence="6">
    <location>
        <begin position="239"/>
        <end position="259"/>
    </location>
</feature>
<organism evidence="8 9">
    <name type="scientific">Streptacidiphilus pinicola</name>
    <dbReference type="NCBI Taxonomy" id="2219663"/>
    <lineage>
        <taxon>Bacteria</taxon>
        <taxon>Bacillati</taxon>
        <taxon>Actinomycetota</taxon>
        <taxon>Actinomycetes</taxon>
        <taxon>Kitasatosporales</taxon>
        <taxon>Streptomycetaceae</taxon>
        <taxon>Streptacidiphilus</taxon>
    </lineage>
</organism>
<feature type="domain" description="EamA" evidence="7">
    <location>
        <begin position="146"/>
        <end position="282"/>
    </location>
</feature>
<sequence>MLWTGLVIVYVVWGSTYLAIRITVETMPPFLSAALRFLTAGLLLTGIVAWRSGAAALKIDRRRLATVVLVGLLLLVGGNGLVVLAETRIPSGLAALLVASVPLWVIVLRTAFGDRPRAATFAGVLFGFCGLAVLTLPGTSGGVRLTGIVLVLTASLLWSLGSFASSRLPMPANPFTASAYEMLAGGLVDLLLGLIRHEHLDVGAVSTSSWLALAYLVVFGSLVAFSAFAWLLQNAPLSLVATYAYVNPVVAVLLGWLILSEAVTWSIALGGAIVVAGVCLVVSTEARSKRAPVPKAPVPKDEGPTQG</sequence>
<dbReference type="InterPro" id="IPR000620">
    <property type="entry name" value="EamA_dom"/>
</dbReference>
<dbReference type="OrthoDB" id="9812547at2"/>
<dbReference type="InterPro" id="IPR050638">
    <property type="entry name" value="AA-Vitamin_Transporters"/>
</dbReference>
<feature type="transmembrane region" description="Helical" evidence="6">
    <location>
        <begin position="175"/>
        <end position="195"/>
    </location>
</feature>
<keyword evidence="9" id="KW-1185">Reference proteome</keyword>
<feature type="transmembrane region" description="Helical" evidence="6">
    <location>
        <begin position="210"/>
        <end position="232"/>
    </location>
</feature>
<keyword evidence="3 6" id="KW-0812">Transmembrane</keyword>
<dbReference type="Proteomes" id="UP000248889">
    <property type="component" value="Unassembled WGS sequence"/>
</dbReference>
<dbReference type="EMBL" id="QKYN01000096">
    <property type="protein sequence ID" value="RAG83093.1"/>
    <property type="molecule type" value="Genomic_DNA"/>
</dbReference>
<evidence type="ECO:0000256" key="1">
    <source>
        <dbReference type="ARBA" id="ARBA00004141"/>
    </source>
</evidence>
<dbReference type="InterPro" id="IPR037185">
    <property type="entry name" value="EmrE-like"/>
</dbReference>
<dbReference type="SUPFAM" id="SSF103481">
    <property type="entry name" value="Multidrug resistance efflux transporter EmrE"/>
    <property type="match status" value="2"/>
</dbReference>
<comment type="subcellular location">
    <subcellularLocation>
        <location evidence="1">Membrane</location>
        <topology evidence="1">Multi-pass membrane protein</topology>
    </subcellularLocation>
</comment>
<comment type="caution">
    <text evidence="8">The sequence shown here is derived from an EMBL/GenBank/DDBJ whole genome shotgun (WGS) entry which is preliminary data.</text>
</comment>
<dbReference type="PANTHER" id="PTHR32322">
    <property type="entry name" value="INNER MEMBRANE TRANSPORTER"/>
    <property type="match status" value="1"/>
</dbReference>
<feature type="transmembrane region" description="Helical" evidence="6">
    <location>
        <begin position="64"/>
        <end position="85"/>
    </location>
</feature>
<name>A0A2X0IHM0_9ACTN</name>
<feature type="transmembrane region" description="Helical" evidence="6">
    <location>
        <begin position="91"/>
        <end position="111"/>
    </location>
</feature>
<evidence type="ECO:0000259" key="7">
    <source>
        <dbReference type="Pfam" id="PF00892"/>
    </source>
</evidence>
<evidence type="ECO:0000256" key="4">
    <source>
        <dbReference type="ARBA" id="ARBA00022989"/>
    </source>
</evidence>
<feature type="transmembrane region" description="Helical" evidence="6">
    <location>
        <begin position="7"/>
        <end position="24"/>
    </location>
</feature>
<gene>
    <name evidence="8" type="ORF">DN069_24085</name>
</gene>
<dbReference type="Pfam" id="PF00892">
    <property type="entry name" value="EamA"/>
    <property type="match status" value="2"/>
</dbReference>
<evidence type="ECO:0000313" key="9">
    <source>
        <dbReference type="Proteomes" id="UP000248889"/>
    </source>
</evidence>
<evidence type="ECO:0000256" key="2">
    <source>
        <dbReference type="ARBA" id="ARBA00007362"/>
    </source>
</evidence>
<reference evidence="8 9" key="1">
    <citation type="submission" date="2018-06" db="EMBL/GenBank/DDBJ databases">
        <title>Streptacidiphilus pinicola sp. nov., isolated from pine grove soil.</title>
        <authorList>
            <person name="Roh S.G."/>
            <person name="Park S."/>
            <person name="Kim M.-K."/>
            <person name="Yun B.-R."/>
            <person name="Park J."/>
            <person name="Kim M.J."/>
            <person name="Kim Y.S."/>
            <person name="Kim S.B."/>
        </authorList>
    </citation>
    <scope>NUCLEOTIDE SEQUENCE [LARGE SCALE GENOMIC DNA]</scope>
    <source>
        <strain evidence="8 9">MMS16-CNU450</strain>
    </source>
</reference>
<dbReference type="AlphaFoldDB" id="A0A2X0IHM0"/>
<evidence type="ECO:0000313" key="8">
    <source>
        <dbReference type="EMBL" id="RAG83093.1"/>
    </source>
</evidence>
<protein>
    <submittedName>
        <fullName evidence="8">EamA family transporter</fullName>
    </submittedName>
</protein>
<comment type="similarity">
    <text evidence="2">Belongs to the EamA transporter family.</text>
</comment>
<feature type="transmembrane region" description="Helical" evidence="6">
    <location>
        <begin position="118"/>
        <end position="136"/>
    </location>
</feature>
<keyword evidence="5 6" id="KW-0472">Membrane</keyword>
<evidence type="ECO:0000256" key="5">
    <source>
        <dbReference type="ARBA" id="ARBA00023136"/>
    </source>
</evidence>
<evidence type="ECO:0000256" key="6">
    <source>
        <dbReference type="SAM" id="Phobius"/>
    </source>
</evidence>
<feature type="transmembrane region" description="Helical" evidence="6">
    <location>
        <begin position="30"/>
        <end position="52"/>
    </location>
</feature>
<feature type="transmembrane region" description="Helical" evidence="6">
    <location>
        <begin position="142"/>
        <end position="163"/>
    </location>
</feature>
<keyword evidence="4 6" id="KW-1133">Transmembrane helix</keyword>
<proteinExistence type="inferred from homology"/>